<dbReference type="Pfam" id="PF20737">
    <property type="entry name" value="Glyco_hydro127C"/>
    <property type="match status" value="1"/>
</dbReference>
<evidence type="ECO:0000259" key="4">
    <source>
        <dbReference type="Pfam" id="PF20737"/>
    </source>
</evidence>
<dbReference type="Pfam" id="PF20736">
    <property type="entry name" value="Glyco_hydro127M"/>
    <property type="match status" value="1"/>
</dbReference>
<evidence type="ECO:0000259" key="3">
    <source>
        <dbReference type="Pfam" id="PF20736"/>
    </source>
</evidence>
<feature type="region of interest" description="Disordered" evidence="1">
    <location>
        <begin position="567"/>
        <end position="604"/>
    </location>
</feature>
<evidence type="ECO:0000313" key="5">
    <source>
        <dbReference type="EMBL" id="BDZ45149.1"/>
    </source>
</evidence>
<evidence type="ECO:0008006" key="7">
    <source>
        <dbReference type="Google" id="ProtNLM"/>
    </source>
</evidence>
<dbReference type="InterPro" id="IPR049174">
    <property type="entry name" value="Beta-AFase-like"/>
</dbReference>
<dbReference type="Proteomes" id="UP001321498">
    <property type="component" value="Chromosome"/>
</dbReference>
<feature type="domain" description="Non-reducing end beta-L-arabinofuranosidase-like GH127 catalytic" evidence="2">
    <location>
        <begin position="26"/>
        <end position="417"/>
    </location>
</feature>
<evidence type="ECO:0000259" key="2">
    <source>
        <dbReference type="Pfam" id="PF07944"/>
    </source>
</evidence>
<keyword evidence="6" id="KW-1185">Reference proteome</keyword>
<gene>
    <name evidence="5" type="ORF">GCM10025866_10580</name>
</gene>
<accession>A0ABM8GAB8</accession>
<proteinExistence type="predicted"/>
<name>A0ABM8GAB8_9MICO</name>
<dbReference type="Pfam" id="PF07944">
    <property type="entry name" value="Beta-AFase-like_GH127_cat"/>
    <property type="match status" value="1"/>
</dbReference>
<dbReference type="InterPro" id="IPR008928">
    <property type="entry name" value="6-hairpin_glycosidase_sf"/>
</dbReference>
<dbReference type="PANTHER" id="PTHR43465">
    <property type="entry name" value="DUF1680 DOMAIN PROTEIN (AFU_ORTHOLOGUE AFUA_1G08910)"/>
    <property type="match status" value="1"/>
</dbReference>
<sequence length="604" mass="65230">MTLTDHQPAATVLPSSGALLPVSAADVTITGGFWADRQEVNGTATLRHCLKWMERLGWIGNFDRAASGVEAPSAGREFADSEIYKLLEALAWESARSGDEWVERTFQDVSARVVAAQQPDGYLNTRFGGPGQQPRYSDLEWGHELYCAGHLIQAAVARARTHGVDAFVAAALRLADHICDTFGPGGIERIDGHPEIEPALAELFRVTGNRRYLDQARLFVERRGTGTLNAGETGPEYFQDDVRVREADVLRGHAVRALYLASGAVDVAVEDGDHDLLSAVETQWRNTVAHRTYLTGGMGSRHEGESFGDDFELPSDRAYSETCAGVASIMLSHRLLLAEGGAQYADLIERTLFNVVATSPDASGTSFFYVNPLQRNSPGIEAMVDEPSPRAASSQRAPWFDVSCCPTNVARTVASLSGYIATKSTAGVQLQQYAACALDTVLPDGERVRLSVNTDYPWSGDIAVTVEADAGREWTLSLRVPSWARGRATLDTGMGDQPVLGATAEVSSRFRSGDVVRLSLPIEPRITLPDPRIDALRNSVAVEAGPLVLCAESVDLAPGTHLRSLSIPAGASPSREEGASRWPPCRPKIRTRHGPTVLPLPSHR</sequence>
<evidence type="ECO:0000256" key="1">
    <source>
        <dbReference type="SAM" id="MobiDB-lite"/>
    </source>
</evidence>
<dbReference type="SUPFAM" id="SSF48208">
    <property type="entry name" value="Six-hairpin glycosidases"/>
    <property type="match status" value="1"/>
</dbReference>
<dbReference type="InterPro" id="IPR049046">
    <property type="entry name" value="Beta-AFase-like_GH127_middle"/>
</dbReference>
<reference evidence="6" key="1">
    <citation type="journal article" date="2019" name="Int. J. Syst. Evol. Microbiol.">
        <title>The Global Catalogue of Microorganisms (GCM) 10K type strain sequencing project: providing services to taxonomists for standard genome sequencing and annotation.</title>
        <authorList>
            <consortium name="The Broad Institute Genomics Platform"/>
            <consortium name="The Broad Institute Genome Sequencing Center for Infectious Disease"/>
            <person name="Wu L."/>
            <person name="Ma J."/>
        </authorList>
    </citation>
    <scope>NUCLEOTIDE SEQUENCE [LARGE SCALE GENOMIC DNA]</scope>
    <source>
        <strain evidence="6">NBRC 108725</strain>
    </source>
</reference>
<protein>
    <recommendedName>
        <fullName evidence="7">Glycoside hydrolase family 127 protein</fullName>
    </recommendedName>
</protein>
<dbReference type="InterPro" id="IPR012878">
    <property type="entry name" value="Beta-AFase-like_GH127_cat"/>
</dbReference>
<dbReference type="EMBL" id="AP027731">
    <property type="protein sequence ID" value="BDZ45149.1"/>
    <property type="molecule type" value="Genomic_DNA"/>
</dbReference>
<dbReference type="RefSeq" id="WP_286278545.1">
    <property type="nucleotide sequence ID" value="NZ_AP027731.1"/>
</dbReference>
<feature type="domain" description="Non-reducing end beta-L-arabinofuranosidase-like GH127 C-terminal" evidence="4">
    <location>
        <begin position="525"/>
        <end position="569"/>
    </location>
</feature>
<dbReference type="PANTHER" id="PTHR43465:SF2">
    <property type="entry name" value="DUF1680 DOMAIN PROTEIN (AFU_ORTHOLOGUE AFUA_1G08910)"/>
    <property type="match status" value="1"/>
</dbReference>
<evidence type="ECO:0000313" key="6">
    <source>
        <dbReference type="Proteomes" id="UP001321498"/>
    </source>
</evidence>
<organism evidence="5 6">
    <name type="scientific">Naasia aerilata</name>
    <dbReference type="NCBI Taxonomy" id="1162966"/>
    <lineage>
        <taxon>Bacteria</taxon>
        <taxon>Bacillati</taxon>
        <taxon>Actinomycetota</taxon>
        <taxon>Actinomycetes</taxon>
        <taxon>Micrococcales</taxon>
        <taxon>Microbacteriaceae</taxon>
        <taxon>Naasia</taxon>
    </lineage>
</organism>
<dbReference type="InterPro" id="IPR049049">
    <property type="entry name" value="Beta-AFase-like_GH127_C"/>
</dbReference>
<feature type="domain" description="Non-reducing end beta-L-arabinofuranosidase-like GH127 middle" evidence="3">
    <location>
        <begin position="428"/>
        <end position="522"/>
    </location>
</feature>